<keyword evidence="6 10" id="KW-0249">Electron transport</keyword>
<evidence type="ECO:0000256" key="10">
    <source>
        <dbReference type="PIRNR" id="PIRNR000019"/>
    </source>
</evidence>
<comment type="similarity">
    <text evidence="2 10">Belongs to the UQCRH/QCR6 family.</text>
</comment>
<proteinExistence type="inferred from homology"/>
<keyword evidence="8 10" id="KW-0472">Membrane</keyword>
<keyword evidence="15" id="KW-1185">Reference proteome</keyword>
<evidence type="ECO:0000256" key="8">
    <source>
        <dbReference type="ARBA" id="ARBA00023136"/>
    </source>
</evidence>
<evidence type="ECO:0000256" key="11">
    <source>
        <dbReference type="PIRSR" id="PIRSR000019-1"/>
    </source>
</evidence>
<dbReference type="InParanoid" id="A0A0D2VIU4"/>
<protein>
    <recommendedName>
        <fullName evidence="10">Cytochrome b-c1 complex subunit 6</fullName>
    </recommendedName>
</protein>
<dbReference type="GO" id="GO:0006122">
    <property type="term" value="P:mitochondrial electron transport, ubiquinol to cytochrome c"/>
    <property type="evidence" value="ECO:0007669"/>
    <property type="project" value="InterPro"/>
</dbReference>
<keyword evidence="3 10" id="KW-0813">Transport</keyword>
<accession>A0A0D2VIU4</accession>
<dbReference type="FunFam" id="1.10.287.20:FF:000001">
    <property type="entry name" value="Cytochrome b-c1 complex subunit 6"/>
    <property type="match status" value="1"/>
</dbReference>
<evidence type="ECO:0000256" key="1">
    <source>
        <dbReference type="ARBA" id="ARBA00004137"/>
    </source>
</evidence>
<comment type="function">
    <text evidence="10">Component of the ubiquinol-cytochrome c oxidoreductase, a multisubunit transmembrane complex that is part of the mitochondrial electron transport chain which drives oxidative phosphorylation.</text>
</comment>
<dbReference type="Proteomes" id="UP000008743">
    <property type="component" value="Unassembled WGS sequence"/>
</dbReference>
<dbReference type="OrthoDB" id="405848at2759"/>
<feature type="disulfide bond" evidence="11">
    <location>
        <begin position="43"/>
        <end position="57"/>
    </location>
</feature>
<evidence type="ECO:0000256" key="12">
    <source>
        <dbReference type="SAM" id="MobiDB-lite"/>
    </source>
</evidence>
<evidence type="ECO:0000313" key="15">
    <source>
        <dbReference type="Proteomes" id="UP000008743"/>
    </source>
</evidence>
<dbReference type="PANTHER" id="PTHR15336:SF0">
    <property type="entry name" value="CYTOCHROME B-C1 COMPLEX SUBUNIT 6, MITOCHONDRIAL"/>
    <property type="match status" value="1"/>
</dbReference>
<feature type="region of interest" description="Disordered" evidence="12">
    <location>
        <begin position="1"/>
        <end position="21"/>
    </location>
</feature>
<keyword evidence="5 10" id="KW-0999">Mitochondrion inner membrane</keyword>
<evidence type="ECO:0000256" key="9">
    <source>
        <dbReference type="ARBA" id="ARBA00023157"/>
    </source>
</evidence>
<name>A0A0D2VIU4_CAPO3</name>
<evidence type="ECO:0000256" key="5">
    <source>
        <dbReference type="ARBA" id="ARBA00022792"/>
    </source>
</evidence>
<evidence type="ECO:0000259" key="13">
    <source>
        <dbReference type="Pfam" id="PF02320"/>
    </source>
</evidence>
<dbReference type="eggNOG" id="KOG4763">
    <property type="taxonomic scope" value="Eukaryota"/>
</dbReference>
<evidence type="ECO:0000256" key="7">
    <source>
        <dbReference type="ARBA" id="ARBA00023128"/>
    </source>
</evidence>
<feature type="compositionally biased region" description="Acidic residues" evidence="12">
    <location>
        <begin position="1"/>
        <end position="15"/>
    </location>
</feature>
<dbReference type="STRING" id="595528.A0A0D2VIU4"/>
<dbReference type="Pfam" id="PF02320">
    <property type="entry name" value="UCR_hinge"/>
    <property type="match status" value="1"/>
</dbReference>
<sequence length="81" mass="9371">MCPKEEEEAQEEQEEFKDPKTAIDEKCAETAHCAHARKELEECTQRVEGNPDTKETCAQELFDFWHCVDHCAANQLFAKLK</sequence>
<dbReference type="PIRSF" id="PIRSF000019">
    <property type="entry name" value="Bc1_11K"/>
    <property type="match status" value="1"/>
</dbReference>
<gene>
    <name evidence="14" type="ORF">CAOG_001311</name>
</gene>
<feature type="disulfide bond" evidence="11">
    <location>
        <begin position="27"/>
        <end position="71"/>
    </location>
</feature>
<evidence type="ECO:0000313" key="14">
    <source>
        <dbReference type="EMBL" id="KJE89907.1"/>
    </source>
</evidence>
<dbReference type="AlphaFoldDB" id="A0A0D2VIU4"/>
<dbReference type="Gene3D" id="1.10.287.20">
    <property type="entry name" value="Ubiquinol-cytochrome C reductase hinge domain"/>
    <property type="match status" value="1"/>
</dbReference>
<keyword evidence="4 10" id="KW-0679">Respiratory chain</keyword>
<keyword evidence="9 11" id="KW-1015">Disulfide bond</keyword>
<dbReference type="PANTHER" id="PTHR15336">
    <property type="entry name" value="UBIQUINOL-CYTOCHROME C REDUCTASE COMPLEX 7.8 KDA PROTEIN"/>
    <property type="match status" value="1"/>
</dbReference>
<dbReference type="SUPFAM" id="SSF81531">
    <property type="entry name" value="Non-heme 11 kDa protein of cytochrome bc1 complex (Ubiquinol-cytochrome c reductase)"/>
    <property type="match status" value="1"/>
</dbReference>
<comment type="subcellular location">
    <subcellularLocation>
        <location evidence="1">Mitochondrion inner membrane</location>
        <topology evidence="1">Peripheral membrane protein</topology>
        <orientation evidence="1">Intermembrane side</orientation>
    </subcellularLocation>
</comment>
<evidence type="ECO:0000256" key="3">
    <source>
        <dbReference type="ARBA" id="ARBA00022448"/>
    </source>
</evidence>
<dbReference type="InterPro" id="IPR023184">
    <property type="entry name" value="Ubol_cytC_Rdtase_hinge_dom"/>
</dbReference>
<dbReference type="InterPro" id="IPR036811">
    <property type="entry name" value="Ubol_cytC_Rdtase_hinge_dom_sf"/>
</dbReference>
<organism evidence="14 15">
    <name type="scientific">Capsaspora owczarzaki (strain ATCC 30864)</name>
    <dbReference type="NCBI Taxonomy" id="595528"/>
    <lineage>
        <taxon>Eukaryota</taxon>
        <taxon>Filasterea</taxon>
        <taxon>Capsaspora</taxon>
    </lineage>
</organism>
<evidence type="ECO:0000256" key="2">
    <source>
        <dbReference type="ARBA" id="ARBA00006498"/>
    </source>
</evidence>
<dbReference type="GO" id="GO:0005743">
    <property type="term" value="C:mitochondrial inner membrane"/>
    <property type="evidence" value="ECO:0007669"/>
    <property type="project" value="UniProtKB-SubCell"/>
</dbReference>
<reference evidence="15" key="1">
    <citation type="submission" date="2011-02" db="EMBL/GenBank/DDBJ databases">
        <title>The Genome Sequence of Capsaspora owczarzaki ATCC 30864.</title>
        <authorList>
            <person name="Russ C."/>
            <person name="Cuomo C."/>
            <person name="Burger G."/>
            <person name="Gray M.W."/>
            <person name="Holland P.W.H."/>
            <person name="King N."/>
            <person name="Lang F.B.F."/>
            <person name="Roger A.J."/>
            <person name="Ruiz-Trillo I."/>
            <person name="Young S.K."/>
            <person name="Zeng Q."/>
            <person name="Gargeya S."/>
            <person name="Alvarado L."/>
            <person name="Berlin A."/>
            <person name="Chapman S.B."/>
            <person name="Chen Z."/>
            <person name="Freedman E."/>
            <person name="Gellesch M."/>
            <person name="Goldberg J."/>
            <person name="Griggs A."/>
            <person name="Gujja S."/>
            <person name="Heilman E."/>
            <person name="Heiman D."/>
            <person name="Howarth C."/>
            <person name="Mehta T."/>
            <person name="Neiman D."/>
            <person name="Pearson M."/>
            <person name="Roberts A."/>
            <person name="Saif S."/>
            <person name="Shea T."/>
            <person name="Shenoy N."/>
            <person name="Sisk P."/>
            <person name="Stolte C."/>
            <person name="Sykes S."/>
            <person name="White J."/>
            <person name="Yandava C."/>
            <person name="Haas B."/>
            <person name="Nusbaum C."/>
            <person name="Birren B."/>
        </authorList>
    </citation>
    <scope>NUCLEOTIDE SEQUENCE</scope>
    <source>
        <strain evidence="15">ATCC 30864</strain>
    </source>
</reference>
<dbReference type="PhylomeDB" id="A0A0D2VIU4"/>
<feature type="domain" description="Ubiquinol-cytochrome C reductase hinge" evidence="13">
    <location>
        <begin position="18"/>
        <end position="81"/>
    </location>
</feature>
<dbReference type="EMBL" id="KE346361">
    <property type="protein sequence ID" value="KJE89907.1"/>
    <property type="molecule type" value="Genomic_DNA"/>
</dbReference>
<dbReference type="InterPro" id="IPR003422">
    <property type="entry name" value="Cyt_b-c1_6"/>
</dbReference>
<evidence type="ECO:0000256" key="6">
    <source>
        <dbReference type="ARBA" id="ARBA00022982"/>
    </source>
</evidence>
<evidence type="ECO:0000256" key="4">
    <source>
        <dbReference type="ARBA" id="ARBA00022660"/>
    </source>
</evidence>
<keyword evidence="7 10" id="KW-0496">Mitochondrion</keyword>